<dbReference type="KEGG" id="mng:MNEG_6718"/>
<feature type="compositionally biased region" description="Low complexity" evidence="1">
    <location>
        <begin position="34"/>
        <end position="47"/>
    </location>
</feature>
<keyword evidence="3" id="KW-1185">Reference proteome</keyword>
<sequence length="122" mass="12187">MRSLKSTLQSARQEVVRPALKMSREKIEEKIAAAKRNTAAAPAGAGAQRDLRATLTARRSGSGGGDAAAAAAAAPGEPAKRGAAGSSPSPAGPAAAAGLGPRKQPLKSQVFWAGRLGMCLSV</sequence>
<evidence type="ECO:0000313" key="3">
    <source>
        <dbReference type="Proteomes" id="UP000054498"/>
    </source>
</evidence>
<evidence type="ECO:0000313" key="2">
    <source>
        <dbReference type="EMBL" id="KIZ01240.1"/>
    </source>
</evidence>
<dbReference type="GeneID" id="25739594"/>
<dbReference type="RefSeq" id="XP_013900259.1">
    <property type="nucleotide sequence ID" value="XM_014044805.1"/>
</dbReference>
<reference evidence="2 3" key="1">
    <citation type="journal article" date="2013" name="BMC Genomics">
        <title>Reconstruction of the lipid metabolism for the microalga Monoraphidium neglectum from its genome sequence reveals characteristics suitable for biofuel production.</title>
        <authorList>
            <person name="Bogen C."/>
            <person name="Al-Dilaimi A."/>
            <person name="Albersmeier A."/>
            <person name="Wichmann J."/>
            <person name="Grundmann M."/>
            <person name="Rupp O."/>
            <person name="Lauersen K.J."/>
            <person name="Blifernez-Klassen O."/>
            <person name="Kalinowski J."/>
            <person name="Goesmann A."/>
            <person name="Mussgnug J.H."/>
            <person name="Kruse O."/>
        </authorList>
    </citation>
    <scope>NUCLEOTIDE SEQUENCE [LARGE SCALE GENOMIC DNA]</scope>
    <source>
        <strain evidence="2 3">SAG 48.87</strain>
    </source>
</reference>
<accession>A0A0D2MDI2</accession>
<gene>
    <name evidence="2" type="ORF">MNEG_6718</name>
</gene>
<organism evidence="2 3">
    <name type="scientific">Monoraphidium neglectum</name>
    <dbReference type="NCBI Taxonomy" id="145388"/>
    <lineage>
        <taxon>Eukaryota</taxon>
        <taxon>Viridiplantae</taxon>
        <taxon>Chlorophyta</taxon>
        <taxon>core chlorophytes</taxon>
        <taxon>Chlorophyceae</taxon>
        <taxon>CS clade</taxon>
        <taxon>Sphaeropleales</taxon>
        <taxon>Selenastraceae</taxon>
        <taxon>Monoraphidium</taxon>
    </lineage>
</organism>
<feature type="region of interest" description="Disordered" evidence="1">
    <location>
        <begin position="33"/>
        <end position="104"/>
    </location>
</feature>
<feature type="compositionally biased region" description="Low complexity" evidence="1">
    <location>
        <begin position="67"/>
        <end position="101"/>
    </location>
</feature>
<evidence type="ECO:0000256" key="1">
    <source>
        <dbReference type="SAM" id="MobiDB-lite"/>
    </source>
</evidence>
<dbReference type="AlphaFoldDB" id="A0A0D2MDI2"/>
<dbReference type="Proteomes" id="UP000054498">
    <property type="component" value="Unassembled WGS sequence"/>
</dbReference>
<dbReference type="EMBL" id="KK101340">
    <property type="protein sequence ID" value="KIZ01240.1"/>
    <property type="molecule type" value="Genomic_DNA"/>
</dbReference>
<name>A0A0D2MDI2_9CHLO</name>
<proteinExistence type="predicted"/>
<protein>
    <submittedName>
        <fullName evidence="2">Uncharacterized protein</fullName>
    </submittedName>
</protein>